<dbReference type="Proteomes" id="UP000250235">
    <property type="component" value="Unassembled WGS sequence"/>
</dbReference>
<name>A0A2Z7C4L2_9LAMI</name>
<dbReference type="AlphaFoldDB" id="A0A2Z7C4L2"/>
<dbReference type="GO" id="GO:0016301">
    <property type="term" value="F:kinase activity"/>
    <property type="evidence" value="ECO:0007669"/>
    <property type="project" value="UniProtKB-KW"/>
</dbReference>
<keyword evidence="2" id="KW-0808">Transferase</keyword>
<organism evidence="2 3">
    <name type="scientific">Dorcoceras hygrometricum</name>
    <dbReference type="NCBI Taxonomy" id="472368"/>
    <lineage>
        <taxon>Eukaryota</taxon>
        <taxon>Viridiplantae</taxon>
        <taxon>Streptophyta</taxon>
        <taxon>Embryophyta</taxon>
        <taxon>Tracheophyta</taxon>
        <taxon>Spermatophyta</taxon>
        <taxon>Magnoliopsida</taxon>
        <taxon>eudicotyledons</taxon>
        <taxon>Gunneridae</taxon>
        <taxon>Pentapetalae</taxon>
        <taxon>asterids</taxon>
        <taxon>lamiids</taxon>
        <taxon>Lamiales</taxon>
        <taxon>Gesneriaceae</taxon>
        <taxon>Didymocarpoideae</taxon>
        <taxon>Trichosporeae</taxon>
        <taxon>Loxocarpinae</taxon>
        <taxon>Dorcoceras</taxon>
    </lineage>
</organism>
<keyword evidence="2" id="KW-0418">Kinase</keyword>
<reference evidence="2 3" key="1">
    <citation type="journal article" date="2015" name="Proc. Natl. Acad. Sci. U.S.A.">
        <title>The resurrection genome of Boea hygrometrica: A blueprint for survival of dehydration.</title>
        <authorList>
            <person name="Xiao L."/>
            <person name="Yang G."/>
            <person name="Zhang L."/>
            <person name="Yang X."/>
            <person name="Zhao S."/>
            <person name="Ji Z."/>
            <person name="Zhou Q."/>
            <person name="Hu M."/>
            <person name="Wang Y."/>
            <person name="Chen M."/>
            <person name="Xu Y."/>
            <person name="Jin H."/>
            <person name="Xiao X."/>
            <person name="Hu G."/>
            <person name="Bao F."/>
            <person name="Hu Y."/>
            <person name="Wan P."/>
            <person name="Li L."/>
            <person name="Deng X."/>
            <person name="Kuang T."/>
            <person name="Xiang C."/>
            <person name="Zhu J.K."/>
            <person name="Oliver M.J."/>
            <person name="He Y."/>
        </authorList>
    </citation>
    <scope>NUCLEOTIDE SEQUENCE [LARGE SCALE GENOMIC DNA]</scope>
    <source>
        <strain evidence="3">cv. XS01</strain>
    </source>
</reference>
<proteinExistence type="predicted"/>
<keyword evidence="2" id="KW-0675">Receptor</keyword>
<sequence length="196" mass="21961">MERNRRISSDITISRKLKAISSCEETQERSDVVQEDLSAESYSASSSWYLKIAIAKRCRLHKLIRQRFALTLKVQQMLFTLITSSRKIPAVVGKSSRKLLKPTTGQPAASISLPPAGQPDASTLSHPVLRPASGQPVESYNRPDDDMHPVAAVQPFNAINAQMEESMAEIELCKLPQLKGTRFVLFWKIVQLTEER</sequence>
<evidence type="ECO:0000313" key="2">
    <source>
        <dbReference type="EMBL" id="KZV41836.1"/>
    </source>
</evidence>
<dbReference type="EMBL" id="KQ999358">
    <property type="protein sequence ID" value="KZV41836.1"/>
    <property type="molecule type" value="Genomic_DNA"/>
</dbReference>
<evidence type="ECO:0000313" key="3">
    <source>
        <dbReference type="Proteomes" id="UP000250235"/>
    </source>
</evidence>
<accession>A0A2Z7C4L2</accession>
<keyword evidence="3" id="KW-1185">Reference proteome</keyword>
<feature type="region of interest" description="Disordered" evidence="1">
    <location>
        <begin position="99"/>
        <end position="146"/>
    </location>
</feature>
<gene>
    <name evidence="2" type="ORF">F511_37356</name>
</gene>
<protein>
    <submittedName>
        <fullName evidence="2">Wall-associated receptor kinase 1-like</fullName>
    </submittedName>
</protein>
<evidence type="ECO:0000256" key="1">
    <source>
        <dbReference type="SAM" id="MobiDB-lite"/>
    </source>
</evidence>